<comment type="caution">
    <text evidence="2">The sequence shown here is derived from an EMBL/GenBank/DDBJ whole genome shotgun (WGS) entry which is preliminary data.</text>
</comment>
<name>A0A829YPL7_9GAMM</name>
<dbReference type="RefSeq" id="WP_161816523.1">
    <property type="nucleotide sequence ID" value="NZ_BLJN01000012.1"/>
</dbReference>
<organism evidence="2 3">
    <name type="scientific">Steroidobacter agaridevorans</name>
    <dbReference type="NCBI Taxonomy" id="2695856"/>
    <lineage>
        <taxon>Bacteria</taxon>
        <taxon>Pseudomonadati</taxon>
        <taxon>Pseudomonadota</taxon>
        <taxon>Gammaproteobacteria</taxon>
        <taxon>Steroidobacterales</taxon>
        <taxon>Steroidobacteraceae</taxon>
        <taxon>Steroidobacter</taxon>
    </lineage>
</organism>
<feature type="compositionally biased region" description="Polar residues" evidence="1">
    <location>
        <begin position="77"/>
        <end position="95"/>
    </location>
</feature>
<dbReference type="EMBL" id="BLJN01000012">
    <property type="protein sequence ID" value="GFE84951.1"/>
    <property type="molecule type" value="Genomic_DNA"/>
</dbReference>
<proteinExistence type="predicted"/>
<dbReference type="AlphaFoldDB" id="A0A829YPL7"/>
<keyword evidence="3" id="KW-1185">Reference proteome</keyword>
<dbReference type="Proteomes" id="UP000445000">
    <property type="component" value="Unassembled WGS sequence"/>
</dbReference>
<accession>A0A829YPL7</accession>
<protein>
    <submittedName>
        <fullName evidence="2">Uncharacterized protein</fullName>
    </submittedName>
</protein>
<evidence type="ECO:0000313" key="2">
    <source>
        <dbReference type="EMBL" id="GFE84951.1"/>
    </source>
</evidence>
<feature type="compositionally biased region" description="Low complexity" evidence="1">
    <location>
        <begin position="37"/>
        <end position="54"/>
    </location>
</feature>
<gene>
    <name evidence="2" type="ORF">GCM10011487_69510</name>
</gene>
<feature type="region of interest" description="Disordered" evidence="1">
    <location>
        <begin position="29"/>
        <end position="54"/>
    </location>
</feature>
<reference evidence="3" key="1">
    <citation type="submission" date="2020-01" db="EMBL/GenBank/DDBJ databases">
        <title>'Steroidobacter agaridevorans' sp. nov., agar-degrading bacteria isolated from rhizosphere soils.</title>
        <authorList>
            <person name="Ikenaga M."/>
            <person name="Kataoka M."/>
            <person name="Murouchi A."/>
            <person name="Katsuragi S."/>
            <person name="Sakai M."/>
        </authorList>
    </citation>
    <scope>NUCLEOTIDE SEQUENCE [LARGE SCALE GENOMIC DNA]</scope>
    <source>
        <strain evidence="3">YU21-B</strain>
    </source>
</reference>
<evidence type="ECO:0000313" key="3">
    <source>
        <dbReference type="Proteomes" id="UP000445000"/>
    </source>
</evidence>
<sequence length="151" mass="15998">MSESAGVIPRTDETDTEIELSAQDLLALSDLEHVEEQATSPAPQPSKPAKSASPNKQGLILSLIAVVGIVGATYVATSSDGGNQSVANTSRQMAQSERPAPQQFAESKPVRFANPFDADEVFEFPAGTTETQARDAVADVLLKRAISRQET</sequence>
<evidence type="ECO:0000256" key="1">
    <source>
        <dbReference type="SAM" id="MobiDB-lite"/>
    </source>
</evidence>
<feature type="region of interest" description="Disordered" evidence="1">
    <location>
        <begin position="77"/>
        <end position="105"/>
    </location>
</feature>